<proteinExistence type="predicted"/>
<evidence type="ECO:0000313" key="2">
    <source>
        <dbReference type="EMBL" id="ESL01802.1"/>
    </source>
</evidence>
<evidence type="ECO:0008006" key="4">
    <source>
        <dbReference type="Google" id="ProtNLM"/>
    </source>
</evidence>
<reference evidence="2 3" key="1">
    <citation type="submission" date="2013-06" db="EMBL/GenBank/DDBJ databases">
        <authorList>
            <person name="Weinstock G."/>
            <person name="Sodergren E."/>
            <person name="Clifton S."/>
            <person name="Fulton L."/>
            <person name="Fulton B."/>
            <person name="Courtney L."/>
            <person name="Fronick C."/>
            <person name="Harrison M."/>
            <person name="Strong C."/>
            <person name="Farmer C."/>
            <person name="Delahaunty K."/>
            <person name="Markovic C."/>
            <person name="Hall O."/>
            <person name="Minx P."/>
            <person name="Tomlinson C."/>
            <person name="Mitreva M."/>
            <person name="Nelson J."/>
            <person name="Hou S."/>
            <person name="Wollam A."/>
            <person name="Pepin K.H."/>
            <person name="Johnson M."/>
            <person name="Bhonagiri V."/>
            <person name="Nash W.E."/>
            <person name="Warren W."/>
            <person name="Chinwalla A."/>
            <person name="Mardis E.R."/>
            <person name="Wilson R.K."/>
        </authorList>
    </citation>
    <scope>NUCLEOTIDE SEQUENCE [LARGE SCALE GENOMIC DNA]</scope>
    <source>
        <strain evidence="2 3">ATCC 51271</strain>
    </source>
</reference>
<protein>
    <recommendedName>
        <fullName evidence="4">Bacterial group 2 Ig-like protein</fullName>
    </recommendedName>
</protein>
<dbReference type="EMBL" id="ACIL03000020">
    <property type="protein sequence ID" value="ESL01802.1"/>
    <property type="molecule type" value="Genomic_DNA"/>
</dbReference>
<accession>V2Y161</accession>
<gene>
    <name evidence="2" type="ORF">GCWU0000282_003099</name>
</gene>
<keyword evidence="1" id="KW-0732">Signal</keyword>
<name>V2Y161_9FIRM</name>
<dbReference type="Gene3D" id="2.60.40.1080">
    <property type="match status" value="1"/>
</dbReference>
<dbReference type="HOGENOM" id="CLU_445295_0_0_9"/>
<feature type="signal peptide" evidence="1">
    <location>
        <begin position="1"/>
        <end position="26"/>
    </location>
</feature>
<feature type="chain" id="PRO_5004712707" description="Bacterial group 2 Ig-like protein" evidence="1">
    <location>
        <begin position="27"/>
        <end position="648"/>
    </location>
</feature>
<evidence type="ECO:0000313" key="3">
    <source>
        <dbReference type="Proteomes" id="UP000018227"/>
    </source>
</evidence>
<evidence type="ECO:0000256" key="1">
    <source>
        <dbReference type="SAM" id="SignalP"/>
    </source>
</evidence>
<keyword evidence="3" id="KW-1185">Reference proteome</keyword>
<sequence>MKNKFFVILLSAAVGISSVFSTEVLAAAKSYLYTSKKPVSKKTIYVGGGSVKLKYNINGRTKGIKGTWKSDNAGRIKVSKNGTCKAVGNGKATVSFTYRFGRKTYTLKCKFTAETKAEEVSLLNSANTTDEVTVESGTDYKFKAKIKPVEEAVEINSKIKSTDKVFYQLFADEDCTQKTKLGTIDSIGVFSAGEKAGTLYVRASAKKTKKAEDDVVSDVIKVNITEAKTDDEADKNKDKKEEVPNAGKLQPAKIELSSNAVIRDLNGQNSVFFADVYYKIFDGNGKEITGSPNIVNSRFTVTWKGNSIQMNELGEPGKVTLILPANTPNVPTPIGTSGELKISYKNTNNSEITDTKTVSVVPPSFITDAEFKGVYRCVYSTTNAAISYETVLDKDVIKLKNGDEIKDFGSYAMMNNLPDSYYLLIKATDNYGNNINSTGIRDFKLNVDVTGSAIISLDTVLENGVEVKESIRPITVDGVSYLTYPLRAGKVKTGEMNITIQGGTIRKVIKKMITDGSSLKAFFITGSTTYVGQDNIIPFVLYTSSGTAIKEYGEVLYYLGIADQDPLGVGTVTLFPDSKVLSSAKGSTFSIRRNPTTKEAEIHYMPNFNVLMNNNVIQDYGTDEITVLKGYGPDLERKIPIVVSKMRQ</sequence>
<dbReference type="Proteomes" id="UP000018227">
    <property type="component" value="Unassembled WGS sequence"/>
</dbReference>
<organism evidence="2 3">
    <name type="scientific">Catonella morbi ATCC 51271</name>
    <dbReference type="NCBI Taxonomy" id="592026"/>
    <lineage>
        <taxon>Bacteria</taxon>
        <taxon>Bacillati</taxon>
        <taxon>Bacillota</taxon>
        <taxon>Clostridia</taxon>
        <taxon>Lachnospirales</taxon>
        <taxon>Lachnospiraceae</taxon>
        <taxon>Catonella</taxon>
    </lineage>
</organism>
<dbReference type="AlphaFoldDB" id="V2Y161"/>
<dbReference type="RefSeq" id="WP_023355941.1">
    <property type="nucleotide sequence ID" value="NZ_KI535370.1"/>
</dbReference>
<dbReference type="STRING" id="592026.GCWU0000282_003099"/>
<comment type="caution">
    <text evidence="2">The sequence shown here is derived from an EMBL/GenBank/DDBJ whole genome shotgun (WGS) entry which is preliminary data.</text>
</comment>
<dbReference type="OrthoDB" id="2068322at2"/>